<dbReference type="Proteomes" id="UP001187192">
    <property type="component" value="Unassembled WGS sequence"/>
</dbReference>
<keyword evidence="2" id="KW-1185">Reference proteome</keyword>
<evidence type="ECO:0000313" key="1">
    <source>
        <dbReference type="EMBL" id="GMN39500.1"/>
    </source>
</evidence>
<sequence>MREDDLGLPASVACGGVRCGLQHRACAVKGVGRGYFEAEHGEFVVVRCPQIQVYPSQGLVNTIRVGLCGGGEGVGSVRGPALPIVGGVHPLRAADFSSLLLAFFPRWSYRTDGCFGVDGCGYAGGGSCVRVTSCRSFPP</sequence>
<dbReference type="EMBL" id="BTGU01000009">
    <property type="protein sequence ID" value="GMN39500.1"/>
    <property type="molecule type" value="Genomic_DNA"/>
</dbReference>
<protein>
    <submittedName>
        <fullName evidence="1">Uncharacterized protein</fullName>
    </submittedName>
</protein>
<gene>
    <name evidence="1" type="ORF">TIFTF001_008726</name>
</gene>
<dbReference type="AlphaFoldDB" id="A0AA87ZTZ7"/>
<accession>A0AA87ZTZ7</accession>
<name>A0AA87ZTZ7_FICCA</name>
<organism evidence="1 2">
    <name type="scientific">Ficus carica</name>
    <name type="common">Common fig</name>
    <dbReference type="NCBI Taxonomy" id="3494"/>
    <lineage>
        <taxon>Eukaryota</taxon>
        <taxon>Viridiplantae</taxon>
        <taxon>Streptophyta</taxon>
        <taxon>Embryophyta</taxon>
        <taxon>Tracheophyta</taxon>
        <taxon>Spermatophyta</taxon>
        <taxon>Magnoliopsida</taxon>
        <taxon>eudicotyledons</taxon>
        <taxon>Gunneridae</taxon>
        <taxon>Pentapetalae</taxon>
        <taxon>rosids</taxon>
        <taxon>fabids</taxon>
        <taxon>Rosales</taxon>
        <taxon>Moraceae</taxon>
        <taxon>Ficeae</taxon>
        <taxon>Ficus</taxon>
    </lineage>
</organism>
<reference evidence="1" key="1">
    <citation type="submission" date="2023-07" db="EMBL/GenBank/DDBJ databases">
        <title>draft genome sequence of fig (Ficus carica).</title>
        <authorList>
            <person name="Takahashi T."/>
            <person name="Nishimura K."/>
        </authorList>
    </citation>
    <scope>NUCLEOTIDE SEQUENCE</scope>
</reference>
<evidence type="ECO:0000313" key="2">
    <source>
        <dbReference type="Proteomes" id="UP001187192"/>
    </source>
</evidence>
<proteinExistence type="predicted"/>
<comment type="caution">
    <text evidence="1">The sequence shown here is derived from an EMBL/GenBank/DDBJ whole genome shotgun (WGS) entry which is preliminary data.</text>
</comment>